<dbReference type="GO" id="GO:0031469">
    <property type="term" value="C:bacterial microcompartment"/>
    <property type="evidence" value="ECO:0007669"/>
    <property type="project" value="UniProtKB-SubCell"/>
</dbReference>
<comment type="subcellular location">
    <subcellularLocation>
        <location evidence="1">Bacterial microcompartment</location>
    </subcellularLocation>
</comment>
<dbReference type="OrthoDB" id="9812608at2"/>
<feature type="compositionally biased region" description="Basic and acidic residues" evidence="4">
    <location>
        <begin position="98"/>
        <end position="123"/>
    </location>
</feature>
<dbReference type="InterPro" id="IPR037233">
    <property type="entry name" value="CcmK-like_sf"/>
</dbReference>
<comment type="caution">
    <text evidence="6">The sequence shown here is derived from an EMBL/GenBank/DDBJ whole genome shotgun (WGS) entry which is preliminary data.</text>
</comment>
<organism evidence="6 7">
    <name type="scientific">Clostridium luticellarii</name>
    <dbReference type="NCBI Taxonomy" id="1691940"/>
    <lineage>
        <taxon>Bacteria</taxon>
        <taxon>Bacillati</taxon>
        <taxon>Bacillota</taxon>
        <taxon>Clostridia</taxon>
        <taxon>Eubacteriales</taxon>
        <taxon>Clostridiaceae</taxon>
        <taxon>Clostridium</taxon>
    </lineage>
</organism>
<dbReference type="Gene3D" id="3.30.70.1710">
    <property type="match status" value="1"/>
</dbReference>
<dbReference type="PROSITE" id="PS51930">
    <property type="entry name" value="BMC_2"/>
    <property type="match status" value="1"/>
</dbReference>
<dbReference type="CDD" id="cd07045">
    <property type="entry name" value="BMC_CcmK_like"/>
    <property type="match status" value="1"/>
</dbReference>
<dbReference type="PANTHER" id="PTHR33941:SF11">
    <property type="entry name" value="BACTERIAL MICROCOMPARTMENT SHELL PROTEIN PDUJ"/>
    <property type="match status" value="1"/>
</dbReference>
<proteinExistence type="inferred from homology"/>
<reference evidence="6 7" key="1">
    <citation type="submission" date="2018-03" db="EMBL/GenBank/DDBJ databases">
        <title>Genome sequence of Clostridium luticellarii DSM 29923.</title>
        <authorList>
            <person name="Poehlein A."/>
            <person name="Daniel R."/>
        </authorList>
    </citation>
    <scope>NUCLEOTIDE SEQUENCE [LARGE SCALE GENOMIC DNA]</scope>
    <source>
        <strain evidence="6 7">DSM 29923</strain>
    </source>
</reference>
<accession>A0A2T0BPD0</accession>
<evidence type="ECO:0000256" key="4">
    <source>
        <dbReference type="SAM" id="MobiDB-lite"/>
    </source>
</evidence>
<dbReference type="Proteomes" id="UP000237798">
    <property type="component" value="Unassembled WGS sequence"/>
</dbReference>
<keyword evidence="2" id="KW-1283">Bacterial microcompartment</keyword>
<feature type="compositionally biased region" description="Acidic residues" evidence="4">
    <location>
        <begin position="137"/>
        <end position="148"/>
    </location>
</feature>
<evidence type="ECO:0000313" key="6">
    <source>
        <dbReference type="EMBL" id="PRR85734.1"/>
    </source>
</evidence>
<evidence type="ECO:0000256" key="2">
    <source>
        <dbReference type="ARBA" id="ARBA00024446"/>
    </source>
</evidence>
<comment type="similarity">
    <text evidence="3">Belongs to the bacterial microcompartments protein family.</text>
</comment>
<dbReference type="InterPro" id="IPR050575">
    <property type="entry name" value="BMC_shell"/>
</dbReference>
<dbReference type="InterPro" id="IPR044872">
    <property type="entry name" value="CcmK/CsoS1_BMC"/>
</dbReference>
<sequence length="242" mass="26876">MNGEALGIIETIGMAAAIEAADSCVKSANVTLIGYELTRGSGLVTIKIEGNVGAVKAAINAAKVSAGKVNKVYSSLVIPRPAKDLDSIIESKETVGLEENGKEAKKEVTVSDEEKDHNHKSEDSDYEGEIGYKLQDVDSDEETEEEQNIETREKQVTETKDENSFETNSDKNTEEDSEQDIKDAEEEVKKNPEENSEKNIKENTEEDKEVCNICHDPKCPRRKGQPRNLCIHYKKAWEGDRE</sequence>
<evidence type="ECO:0000313" key="7">
    <source>
        <dbReference type="Proteomes" id="UP000237798"/>
    </source>
</evidence>
<feature type="compositionally biased region" description="Basic and acidic residues" evidence="4">
    <location>
        <begin position="149"/>
        <end position="203"/>
    </location>
</feature>
<dbReference type="PANTHER" id="PTHR33941">
    <property type="entry name" value="PROPANEDIOL UTILIZATION PROTEIN PDUA"/>
    <property type="match status" value="1"/>
</dbReference>
<dbReference type="InterPro" id="IPR000249">
    <property type="entry name" value="BMC_dom"/>
</dbReference>
<dbReference type="SMART" id="SM00877">
    <property type="entry name" value="BMC"/>
    <property type="match status" value="1"/>
</dbReference>
<feature type="region of interest" description="Disordered" evidence="4">
    <location>
        <begin position="98"/>
        <end position="225"/>
    </location>
</feature>
<name>A0A2T0BPD0_9CLOT</name>
<dbReference type="SUPFAM" id="SSF143414">
    <property type="entry name" value="CcmK-like"/>
    <property type="match status" value="1"/>
</dbReference>
<evidence type="ECO:0000256" key="1">
    <source>
        <dbReference type="ARBA" id="ARBA00024322"/>
    </source>
</evidence>
<gene>
    <name evidence="6" type="primary">pduA_2</name>
    <name evidence="6" type="ORF">CLLU_12230</name>
</gene>
<dbReference type="AlphaFoldDB" id="A0A2T0BPD0"/>
<keyword evidence="7" id="KW-1185">Reference proteome</keyword>
<evidence type="ECO:0000256" key="3">
    <source>
        <dbReference type="PROSITE-ProRule" id="PRU01278"/>
    </source>
</evidence>
<evidence type="ECO:0000259" key="5">
    <source>
        <dbReference type="PROSITE" id="PS51930"/>
    </source>
</evidence>
<protein>
    <submittedName>
        <fullName evidence="6">Propanediol utilization protein PduA</fullName>
    </submittedName>
</protein>
<dbReference type="Pfam" id="PF00936">
    <property type="entry name" value="BMC"/>
    <property type="match status" value="1"/>
</dbReference>
<feature type="domain" description="BMC" evidence="5">
    <location>
        <begin position="5"/>
        <end position="90"/>
    </location>
</feature>
<dbReference type="RefSeq" id="WP_106008686.1">
    <property type="nucleotide sequence ID" value="NZ_JALCPJ010000014.1"/>
</dbReference>
<dbReference type="EMBL" id="PVXP01000012">
    <property type="protein sequence ID" value="PRR85734.1"/>
    <property type="molecule type" value="Genomic_DNA"/>
</dbReference>